<protein>
    <submittedName>
        <fullName evidence="1">Uncharacterized protein</fullName>
    </submittedName>
</protein>
<sequence length="143" mass="16553">MMYSCTDTLAHVRANSDVRNEHECAVLSDGLMNDVNFGICRSVTGIDFKRKATTIYEDSDRYHRSAVLRSCKACDLNRLVRCSRLWRMHWVVTCCKCCHARDKIHRPGLLRHAGPRSHLTLYDKSLRPSRFKVRSIFGHTKVD</sequence>
<reference evidence="2" key="2">
    <citation type="submission" date="2015-01" db="EMBL/GenBank/DDBJ databases">
        <title>Evolutionary Origins and Diversification of the Mycorrhizal Mutualists.</title>
        <authorList>
            <consortium name="DOE Joint Genome Institute"/>
            <consortium name="Mycorrhizal Genomics Consortium"/>
            <person name="Kohler A."/>
            <person name="Kuo A."/>
            <person name="Nagy L.G."/>
            <person name="Floudas D."/>
            <person name="Copeland A."/>
            <person name="Barry K.W."/>
            <person name="Cichocki N."/>
            <person name="Veneault-Fourrey C."/>
            <person name="LaButti K."/>
            <person name="Lindquist E.A."/>
            <person name="Lipzen A."/>
            <person name="Lundell T."/>
            <person name="Morin E."/>
            <person name="Murat C."/>
            <person name="Riley R."/>
            <person name="Ohm R."/>
            <person name="Sun H."/>
            <person name="Tunlid A."/>
            <person name="Henrissat B."/>
            <person name="Grigoriev I.V."/>
            <person name="Hibbett D.S."/>
            <person name="Martin F."/>
        </authorList>
    </citation>
    <scope>NUCLEOTIDE SEQUENCE [LARGE SCALE GENOMIC DNA]</scope>
    <source>
        <strain evidence="2">441</strain>
    </source>
</reference>
<name>A0A0C9ZEE5_9AGAM</name>
<dbReference type="AlphaFoldDB" id="A0A0C9ZEE5"/>
<proteinExistence type="predicted"/>
<evidence type="ECO:0000313" key="2">
    <source>
        <dbReference type="Proteomes" id="UP000054018"/>
    </source>
</evidence>
<dbReference type="Proteomes" id="UP000054018">
    <property type="component" value="Unassembled WGS sequence"/>
</dbReference>
<dbReference type="EMBL" id="KN833759">
    <property type="protein sequence ID" value="KIK20832.1"/>
    <property type="molecule type" value="Genomic_DNA"/>
</dbReference>
<accession>A0A0C9ZEE5</accession>
<keyword evidence="2" id="KW-1185">Reference proteome</keyword>
<dbReference type="HOGENOM" id="CLU_1806976_0_0_1"/>
<evidence type="ECO:0000313" key="1">
    <source>
        <dbReference type="EMBL" id="KIK20832.1"/>
    </source>
</evidence>
<reference evidence="1 2" key="1">
    <citation type="submission" date="2014-04" db="EMBL/GenBank/DDBJ databases">
        <authorList>
            <consortium name="DOE Joint Genome Institute"/>
            <person name="Kuo A."/>
            <person name="Kohler A."/>
            <person name="Costa M.D."/>
            <person name="Nagy L.G."/>
            <person name="Floudas D."/>
            <person name="Copeland A."/>
            <person name="Barry K.W."/>
            <person name="Cichocki N."/>
            <person name="Veneault-Fourrey C."/>
            <person name="LaButti K."/>
            <person name="Lindquist E.A."/>
            <person name="Lipzen A."/>
            <person name="Lundell T."/>
            <person name="Morin E."/>
            <person name="Murat C."/>
            <person name="Sun H."/>
            <person name="Tunlid A."/>
            <person name="Henrissat B."/>
            <person name="Grigoriev I.V."/>
            <person name="Hibbett D.S."/>
            <person name="Martin F."/>
            <person name="Nordberg H.P."/>
            <person name="Cantor M.N."/>
            <person name="Hua S.X."/>
        </authorList>
    </citation>
    <scope>NUCLEOTIDE SEQUENCE [LARGE SCALE GENOMIC DNA]</scope>
    <source>
        <strain evidence="1 2">441</strain>
    </source>
</reference>
<gene>
    <name evidence="1" type="ORF">PISMIDRAFT_574081</name>
</gene>
<organism evidence="1 2">
    <name type="scientific">Pisolithus microcarpus 441</name>
    <dbReference type="NCBI Taxonomy" id="765257"/>
    <lineage>
        <taxon>Eukaryota</taxon>
        <taxon>Fungi</taxon>
        <taxon>Dikarya</taxon>
        <taxon>Basidiomycota</taxon>
        <taxon>Agaricomycotina</taxon>
        <taxon>Agaricomycetes</taxon>
        <taxon>Agaricomycetidae</taxon>
        <taxon>Boletales</taxon>
        <taxon>Sclerodermatineae</taxon>
        <taxon>Pisolithaceae</taxon>
        <taxon>Pisolithus</taxon>
    </lineage>
</organism>